<protein>
    <submittedName>
        <fullName evidence="2">Uncharacterized protein</fullName>
    </submittedName>
</protein>
<dbReference type="InterPro" id="IPR053159">
    <property type="entry name" value="Hybrid_Histidine_Kinase"/>
</dbReference>
<dbReference type="PANTHER" id="PTHR43642:SF1">
    <property type="entry name" value="HYBRID SIGNAL TRANSDUCTION HISTIDINE KINASE G"/>
    <property type="match status" value="1"/>
</dbReference>
<evidence type="ECO:0000256" key="1">
    <source>
        <dbReference type="SAM" id="MobiDB-lite"/>
    </source>
</evidence>
<name>K0S7R5_THAOC</name>
<keyword evidence="3" id="KW-1185">Reference proteome</keyword>
<accession>K0S7R5</accession>
<reference evidence="2 3" key="1">
    <citation type="journal article" date="2012" name="Genome Biol.">
        <title>Genome and low-iron response of an oceanic diatom adapted to chronic iron limitation.</title>
        <authorList>
            <person name="Lommer M."/>
            <person name="Specht M."/>
            <person name="Roy A.S."/>
            <person name="Kraemer L."/>
            <person name="Andreson R."/>
            <person name="Gutowska M.A."/>
            <person name="Wolf J."/>
            <person name="Bergner S.V."/>
            <person name="Schilhabel M.B."/>
            <person name="Klostermeier U.C."/>
            <person name="Beiko R.G."/>
            <person name="Rosenstiel P."/>
            <person name="Hippler M."/>
            <person name="Laroche J."/>
        </authorList>
    </citation>
    <scope>NUCLEOTIDE SEQUENCE [LARGE SCALE GENOMIC DNA]</scope>
    <source>
        <strain evidence="2 3">CCMP1005</strain>
    </source>
</reference>
<organism evidence="2 3">
    <name type="scientific">Thalassiosira oceanica</name>
    <name type="common">Marine diatom</name>
    <dbReference type="NCBI Taxonomy" id="159749"/>
    <lineage>
        <taxon>Eukaryota</taxon>
        <taxon>Sar</taxon>
        <taxon>Stramenopiles</taxon>
        <taxon>Ochrophyta</taxon>
        <taxon>Bacillariophyta</taxon>
        <taxon>Coscinodiscophyceae</taxon>
        <taxon>Thalassiosirophycidae</taxon>
        <taxon>Thalassiosirales</taxon>
        <taxon>Thalassiosiraceae</taxon>
        <taxon>Thalassiosira</taxon>
    </lineage>
</organism>
<gene>
    <name evidence="2" type="ORF">THAOC_18249</name>
</gene>
<dbReference type="PANTHER" id="PTHR43642">
    <property type="entry name" value="HYBRID SIGNAL TRANSDUCTION HISTIDINE KINASE G"/>
    <property type="match status" value="1"/>
</dbReference>
<dbReference type="AlphaFoldDB" id="K0S7R5"/>
<evidence type="ECO:0000313" key="3">
    <source>
        <dbReference type="Proteomes" id="UP000266841"/>
    </source>
</evidence>
<proteinExistence type="predicted"/>
<dbReference type="EMBL" id="AGNL01020185">
    <property type="protein sequence ID" value="EJK61295.1"/>
    <property type="molecule type" value="Genomic_DNA"/>
</dbReference>
<sequence>MLLEAEMFSSRLEDTKARQAYTESIQASIHSGFIHEQGLAAELFGKHCLRFGDHACALHYFRQALQCYKLWGCLLKVDSIQNTINKMEKGYIADRPERSHQLGLQLTPPRTSDAAFEVRGRQRRRRERRLTPLQPTTDRGHPASSSLKLTGLEGSPTDLISPAGKIQHQPPHVIRLVDHLAHHLPTPGGSYAFIIIEMRSGATGPVTTGPVEYEEVSRTG</sequence>
<feature type="non-terminal residue" evidence="2">
    <location>
        <position position="220"/>
    </location>
</feature>
<evidence type="ECO:0000313" key="2">
    <source>
        <dbReference type="EMBL" id="EJK61295.1"/>
    </source>
</evidence>
<comment type="caution">
    <text evidence="2">The sequence shown here is derived from an EMBL/GenBank/DDBJ whole genome shotgun (WGS) entry which is preliminary data.</text>
</comment>
<dbReference type="Proteomes" id="UP000266841">
    <property type="component" value="Unassembled WGS sequence"/>
</dbReference>
<feature type="compositionally biased region" description="Polar residues" evidence="1">
    <location>
        <begin position="133"/>
        <end position="148"/>
    </location>
</feature>
<feature type="region of interest" description="Disordered" evidence="1">
    <location>
        <begin position="106"/>
        <end position="154"/>
    </location>
</feature>